<proteinExistence type="predicted"/>
<dbReference type="AlphaFoldDB" id="A0A6H1NZ04"/>
<dbReference type="EMBL" id="CP051128">
    <property type="protein sequence ID" value="QIZ06554.1"/>
    <property type="molecule type" value="Genomic_DNA"/>
</dbReference>
<organism evidence="2 3">
    <name type="scientific">Priestia megaterium</name>
    <name type="common">Bacillus megaterium</name>
    <dbReference type="NCBI Taxonomy" id="1404"/>
    <lineage>
        <taxon>Bacteria</taxon>
        <taxon>Bacillati</taxon>
        <taxon>Bacillota</taxon>
        <taxon>Bacilli</taxon>
        <taxon>Bacillales</taxon>
        <taxon>Bacillaceae</taxon>
        <taxon>Priestia</taxon>
    </lineage>
</organism>
<accession>A0A6H1NZ04</accession>
<protein>
    <submittedName>
        <fullName evidence="2">IS200/IS605 family element transposase accessory protein TnpB</fullName>
    </submittedName>
</protein>
<dbReference type="NCBIfam" id="TIGR01766">
    <property type="entry name" value="IS200/IS605 family accessory protein TnpB-like domain"/>
    <property type="match status" value="1"/>
</dbReference>
<dbReference type="GO" id="GO:0003677">
    <property type="term" value="F:DNA binding"/>
    <property type="evidence" value="ECO:0007669"/>
    <property type="project" value="UniProtKB-KW"/>
</dbReference>
<sequence length="74" mass="8478">MDFLHRASAKVVGIAQERTIDTIINGKNEGWKMEVDMPKTTKQAFIQIPSATFIEMSRYKAERHGIQVIVREES</sequence>
<reference evidence="2 3" key="2">
    <citation type="submission" date="2020-04" db="EMBL/GenBank/DDBJ databases">
        <authorList>
            <person name="Fomenkov A."/>
            <person name="Anton B.P."/>
            <person name="Roberts R.J."/>
        </authorList>
    </citation>
    <scope>NUCLEOTIDE SEQUENCE [LARGE SCALE GENOMIC DNA]</scope>
    <source>
        <strain evidence="2 3">S2</strain>
    </source>
</reference>
<name>A0A6H1NZ04_PRIMG</name>
<evidence type="ECO:0000313" key="3">
    <source>
        <dbReference type="Proteomes" id="UP000501868"/>
    </source>
</evidence>
<keyword evidence="1" id="KW-0238">DNA-binding</keyword>
<gene>
    <name evidence="2" type="primary">tnpB</name>
    <name evidence="2" type="ORF">HFZ78_07415</name>
</gene>
<dbReference type="Proteomes" id="UP000501868">
    <property type="component" value="Chromosome"/>
</dbReference>
<evidence type="ECO:0000313" key="2">
    <source>
        <dbReference type="EMBL" id="QIZ06554.1"/>
    </source>
</evidence>
<reference evidence="2 3" key="1">
    <citation type="submission" date="2020-04" db="EMBL/GenBank/DDBJ databases">
        <title>Genome-Wide Identification of 5-Methylcytosine Sites in Bacterial Genomes By High-Throughput Sequencing of MspJI Restriction Fragments.</title>
        <authorList>
            <person name="Wu V."/>
        </authorList>
    </citation>
    <scope>NUCLEOTIDE SEQUENCE [LARGE SCALE GENOMIC DNA]</scope>
    <source>
        <strain evidence="2 3">S2</strain>
    </source>
</reference>
<evidence type="ECO:0000256" key="1">
    <source>
        <dbReference type="ARBA" id="ARBA00023125"/>
    </source>
</evidence>
<dbReference type="InterPro" id="IPR010095">
    <property type="entry name" value="Cas12f1-like_TNB"/>
</dbReference>